<dbReference type="PANTHER" id="PTHR33747">
    <property type="entry name" value="UPF0225 PROTEIN SCO1677"/>
    <property type="match status" value="1"/>
</dbReference>
<dbReference type="Gene3D" id="3.10.450.50">
    <property type="match status" value="1"/>
</dbReference>
<proteinExistence type="inferred from homology"/>
<dbReference type="InterPro" id="IPR048469">
    <property type="entry name" value="YchJ-like_M"/>
</dbReference>
<organism evidence="4 5">
    <name type="scientific">Endozoicomonas lisbonensis</name>
    <dbReference type="NCBI Taxonomy" id="3120522"/>
    <lineage>
        <taxon>Bacteria</taxon>
        <taxon>Pseudomonadati</taxon>
        <taxon>Pseudomonadota</taxon>
        <taxon>Gammaproteobacteria</taxon>
        <taxon>Oceanospirillales</taxon>
        <taxon>Endozoicomonadaceae</taxon>
        <taxon>Endozoicomonas</taxon>
    </lineage>
</organism>
<dbReference type="InterPro" id="IPR023006">
    <property type="entry name" value="YchJ-like"/>
</dbReference>
<evidence type="ECO:0000259" key="3">
    <source>
        <dbReference type="Pfam" id="PF17775"/>
    </source>
</evidence>
<dbReference type="Pfam" id="PF02810">
    <property type="entry name" value="SEC-C"/>
    <property type="match status" value="2"/>
</dbReference>
<dbReference type="InterPro" id="IPR004027">
    <property type="entry name" value="SEC_C_motif"/>
</dbReference>
<sequence>MKSIPSESLCPCGSGQTYQHCCAMFHTGKNAPTAEKLMRSRFCAYYLKNAAYLLETTWPRQHDGLDKSGIMNRADTTEWTRLDVVRTEAGQAEDSKGIVEFKAWYKDGAGESAHHETSDFIRENGRWYFIYPDIPAKLPGRNDPCLCGSGKKYKKCCGC</sequence>
<dbReference type="EMBL" id="JBEWTB010000002">
    <property type="protein sequence ID" value="MET4758925.1"/>
    <property type="molecule type" value="Genomic_DNA"/>
</dbReference>
<dbReference type="NCBIfam" id="NF002449">
    <property type="entry name" value="PRK01617.1"/>
    <property type="match status" value="1"/>
</dbReference>
<dbReference type="Pfam" id="PF17775">
    <property type="entry name" value="YchJ_M-like"/>
    <property type="match status" value="1"/>
</dbReference>
<keyword evidence="5" id="KW-1185">Reference proteome</keyword>
<protein>
    <recommendedName>
        <fullName evidence="2">UPF0225 protein V5J35_004117</fullName>
    </recommendedName>
</protein>
<gene>
    <name evidence="4" type="ORF">V5J35_004117</name>
</gene>
<dbReference type="NCBIfam" id="NF001213">
    <property type="entry name" value="PRK00183.1"/>
    <property type="match status" value="1"/>
</dbReference>
<name>A0ABV2SMD7_9GAMM</name>
<comment type="similarity">
    <text evidence="1 2">Belongs to the UPF0225 family.</text>
</comment>
<evidence type="ECO:0000313" key="5">
    <source>
        <dbReference type="Proteomes" id="UP001549366"/>
    </source>
</evidence>
<reference evidence="4 5" key="1">
    <citation type="submission" date="2024-06" db="EMBL/GenBank/DDBJ databases">
        <title>Genomic Encyclopedia of Type Strains, Phase V (KMG-V): Genome sequencing to study the core and pangenomes of soil and plant-associated prokaryotes.</title>
        <authorList>
            <person name="Whitman W."/>
        </authorList>
    </citation>
    <scope>NUCLEOTIDE SEQUENCE [LARGE SCALE GENOMIC DNA]</scope>
    <source>
        <strain evidence="4 5">NE40</strain>
    </source>
</reference>
<dbReference type="SUPFAM" id="SSF103642">
    <property type="entry name" value="Sec-C motif"/>
    <property type="match status" value="2"/>
</dbReference>
<evidence type="ECO:0000313" key="4">
    <source>
        <dbReference type="EMBL" id="MET4758925.1"/>
    </source>
</evidence>
<dbReference type="PANTHER" id="PTHR33747:SF1">
    <property type="entry name" value="ADENYLATE CYCLASE-ASSOCIATED CAP C-TERMINAL DOMAIN-CONTAINING PROTEIN"/>
    <property type="match status" value="1"/>
</dbReference>
<dbReference type="SUPFAM" id="SSF54427">
    <property type="entry name" value="NTF2-like"/>
    <property type="match status" value="1"/>
</dbReference>
<evidence type="ECO:0000256" key="1">
    <source>
        <dbReference type="ARBA" id="ARBA00010839"/>
    </source>
</evidence>
<accession>A0ABV2SMD7</accession>
<dbReference type="RefSeq" id="WP_354008965.1">
    <property type="nucleotide sequence ID" value="NZ_JBEWTA010000001.1"/>
</dbReference>
<dbReference type="Proteomes" id="UP001549366">
    <property type="component" value="Unassembled WGS sequence"/>
</dbReference>
<dbReference type="InterPro" id="IPR032710">
    <property type="entry name" value="NTF2-like_dom_sf"/>
</dbReference>
<comment type="caution">
    <text evidence="4">The sequence shown here is derived from an EMBL/GenBank/DDBJ whole genome shotgun (WGS) entry which is preliminary data.</text>
</comment>
<dbReference type="HAMAP" id="MF_00612">
    <property type="entry name" value="UPF0225"/>
    <property type="match status" value="1"/>
</dbReference>
<feature type="domain" description="YchJ-like middle NTF2-like" evidence="3">
    <location>
        <begin position="33"/>
        <end position="130"/>
    </location>
</feature>
<dbReference type="NCBIfam" id="NF002486">
    <property type="entry name" value="PRK01752.1"/>
    <property type="match status" value="1"/>
</dbReference>
<evidence type="ECO:0000256" key="2">
    <source>
        <dbReference type="HAMAP-Rule" id="MF_00612"/>
    </source>
</evidence>